<proteinExistence type="predicted"/>
<dbReference type="Pfam" id="PF13873">
    <property type="entry name" value="Myb_DNA-bind_5"/>
    <property type="match status" value="1"/>
</dbReference>
<dbReference type="PANTHER" id="PTHR21411:SF0">
    <property type="entry name" value="REGULATORY PROTEIN ZESTE"/>
    <property type="match status" value="1"/>
</dbReference>
<keyword evidence="4" id="KW-0804">Transcription</keyword>
<evidence type="ECO:0000256" key="5">
    <source>
        <dbReference type="ARBA" id="ARBA00025466"/>
    </source>
</evidence>
<dbReference type="PANTHER" id="PTHR21411">
    <property type="entry name" value="APONTIC"/>
    <property type="match status" value="1"/>
</dbReference>
<evidence type="ECO:0000259" key="6">
    <source>
        <dbReference type="Pfam" id="PF13873"/>
    </source>
</evidence>
<comment type="function">
    <text evidence="5">Involved in transvection phenomena (= synapsis-dependent gene expression), where the synaptic pairing of chromosomes carrying genes with which zeste interacts influences the expression of these genes. Zeste binds to DNA and stimulates transcription from a nearby promoter.</text>
</comment>
<gene>
    <name evidence="7" type="ORF">R5R35_014343</name>
</gene>
<reference evidence="7 8" key="1">
    <citation type="submission" date="2024-03" db="EMBL/GenBank/DDBJ databases">
        <title>The genome assembly and annotation of the cricket Gryllus longicercus Weissman &amp; Gray.</title>
        <authorList>
            <person name="Szrajer S."/>
            <person name="Gray D."/>
            <person name="Ylla G."/>
        </authorList>
    </citation>
    <scope>NUCLEOTIDE SEQUENCE [LARGE SCALE GENOMIC DNA]</scope>
    <source>
        <strain evidence="7">DAG 2021-001</strain>
        <tissue evidence="7">Whole body minus gut</tissue>
    </source>
</reference>
<evidence type="ECO:0000256" key="3">
    <source>
        <dbReference type="ARBA" id="ARBA00023015"/>
    </source>
</evidence>
<evidence type="ECO:0000313" key="7">
    <source>
        <dbReference type="EMBL" id="KAK7866476.1"/>
    </source>
</evidence>
<keyword evidence="3" id="KW-0805">Transcription regulation</keyword>
<evidence type="ECO:0000313" key="8">
    <source>
        <dbReference type="Proteomes" id="UP001378592"/>
    </source>
</evidence>
<feature type="domain" description="Myb/SANT-like DNA-binding" evidence="6">
    <location>
        <begin position="9"/>
        <end position="86"/>
    </location>
</feature>
<dbReference type="AlphaFoldDB" id="A0AAN9Z6K3"/>
<accession>A0AAN9Z6K3</accession>
<protein>
    <recommendedName>
        <fullName evidence="2">Regulatory protein zeste</fullName>
    </recommendedName>
</protein>
<comment type="caution">
    <text evidence="7">The sequence shown here is derived from an EMBL/GenBank/DDBJ whole genome shotgun (WGS) entry which is preliminary data.</text>
</comment>
<keyword evidence="8" id="KW-1185">Reference proteome</keyword>
<dbReference type="EMBL" id="JAZDUA010000146">
    <property type="protein sequence ID" value="KAK7866476.1"/>
    <property type="molecule type" value="Genomic_DNA"/>
</dbReference>
<organism evidence="7 8">
    <name type="scientific">Gryllus longicercus</name>
    <dbReference type="NCBI Taxonomy" id="2509291"/>
    <lineage>
        <taxon>Eukaryota</taxon>
        <taxon>Metazoa</taxon>
        <taxon>Ecdysozoa</taxon>
        <taxon>Arthropoda</taxon>
        <taxon>Hexapoda</taxon>
        <taxon>Insecta</taxon>
        <taxon>Pterygota</taxon>
        <taxon>Neoptera</taxon>
        <taxon>Polyneoptera</taxon>
        <taxon>Orthoptera</taxon>
        <taxon>Ensifera</taxon>
        <taxon>Gryllidea</taxon>
        <taxon>Grylloidea</taxon>
        <taxon>Gryllidae</taxon>
        <taxon>Gryllinae</taxon>
        <taxon>Gryllus</taxon>
    </lineage>
</organism>
<comment type="subunit">
    <text evidence="1">Self-associates forming complexes of several hundred monomers.</text>
</comment>
<evidence type="ECO:0000256" key="1">
    <source>
        <dbReference type="ARBA" id="ARBA00011764"/>
    </source>
</evidence>
<dbReference type="Proteomes" id="UP001378592">
    <property type="component" value="Unassembled WGS sequence"/>
</dbReference>
<evidence type="ECO:0000256" key="2">
    <source>
        <dbReference type="ARBA" id="ARBA00016807"/>
    </source>
</evidence>
<dbReference type="InterPro" id="IPR028002">
    <property type="entry name" value="Myb_DNA-bind_5"/>
</dbReference>
<evidence type="ECO:0000256" key="4">
    <source>
        <dbReference type="ARBA" id="ARBA00023163"/>
    </source>
</evidence>
<sequence length="312" mass="35337">METSLRKSRSSNFTIKEKALLVTLVRKYEDTIENKKSDKVGTTAKHKAWCYLTKEFNASSEETPRTIDTLQNCWNNLKKTTRRIMAGNASRANSLNCIEEQVMEVIGVPRKGSLNNRNDDTNGDDSNDAVIIKEKLLSSNCLSEDSRRICVTTDNLPIVEKCFSLTTNGTSEEVEHEGFEENPTIPANACDPLAVEQLVENSSTPAENDGNALNWCKWTQLNSDLLSPLQNTENNTQHRGKSDPRRTDVIQMMMQQMKEEVEFRREEAQHKRELFKIQKQQELVKLKILQKALESANVTISMSGTSIHIGDK</sequence>
<name>A0AAN9Z6K3_9ORTH</name>